<dbReference type="EMBL" id="AYZH01000002">
    <property type="protein sequence ID" value="KRN03184.1"/>
    <property type="molecule type" value="Genomic_DNA"/>
</dbReference>
<sequence>MKFKKRLLSVMVLGLILPSLTVSASASSKTIPKKLRGTWVSKAQYNSKHHSKKTMWLPKLKLKVYKKSAKWQMKGTLPVDGGHYDHKVHTIKSTKYRYGMVTLKGKTMFTRQNFLAAYGKKIVFGTERGTSIFMTRAK</sequence>
<dbReference type="Proteomes" id="UP000051589">
    <property type="component" value="Unassembled WGS sequence"/>
</dbReference>
<dbReference type="PATRIC" id="fig|1423803.3.peg.939"/>
<evidence type="ECO:0000313" key="2">
    <source>
        <dbReference type="EMBL" id="KRN03184.1"/>
    </source>
</evidence>
<comment type="caution">
    <text evidence="2">The sequence shown here is derived from an EMBL/GenBank/DDBJ whole genome shotgun (WGS) entry which is preliminary data.</text>
</comment>
<feature type="signal peptide" evidence="1">
    <location>
        <begin position="1"/>
        <end position="24"/>
    </location>
</feature>
<gene>
    <name evidence="2" type="ORF">FD13_GL000939</name>
</gene>
<dbReference type="STRING" id="1423803.FD13_GL000939"/>
<protein>
    <submittedName>
        <fullName evidence="2">Uncharacterized protein</fullName>
    </submittedName>
</protein>
<keyword evidence="3" id="KW-1185">Reference proteome</keyword>
<feature type="chain" id="PRO_5039431228" evidence="1">
    <location>
        <begin position="25"/>
        <end position="138"/>
    </location>
</feature>
<proteinExistence type="predicted"/>
<dbReference type="RefSeq" id="WP_061777030.1">
    <property type="nucleotide sequence ID" value="NZ_AYZH01000002.1"/>
</dbReference>
<dbReference type="OrthoDB" id="2290423at2"/>
<reference evidence="2 3" key="1">
    <citation type="journal article" date="2015" name="Genome Announc.">
        <title>Expanding the biotechnology potential of lactobacilli through comparative genomics of 213 strains and associated genera.</title>
        <authorList>
            <person name="Sun Z."/>
            <person name="Harris H.M."/>
            <person name="McCann A."/>
            <person name="Guo C."/>
            <person name="Argimon S."/>
            <person name="Zhang W."/>
            <person name="Yang X."/>
            <person name="Jeffery I.B."/>
            <person name="Cooney J.C."/>
            <person name="Kagawa T.F."/>
            <person name="Liu W."/>
            <person name="Song Y."/>
            <person name="Salvetti E."/>
            <person name="Wrobel A."/>
            <person name="Rasinkangas P."/>
            <person name="Parkhill J."/>
            <person name="Rea M.C."/>
            <person name="O'Sullivan O."/>
            <person name="Ritari J."/>
            <person name="Douillard F.P."/>
            <person name="Paul Ross R."/>
            <person name="Yang R."/>
            <person name="Briner A.E."/>
            <person name="Felis G.E."/>
            <person name="de Vos W.M."/>
            <person name="Barrangou R."/>
            <person name="Klaenhammer T.R."/>
            <person name="Caufield P.W."/>
            <person name="Cui Y."/>
            <person name="Zhang H."/>
            <person name="O'Toole P.W."/>
        </authorList>
    </citation>
    <scope>NUCLEOTIDE SEQUENCE [LARGE SCALE GENOMIC DNA]</scope>
    <source>
        <strain evidence="2 3">DSM 21775</strain>
    </source>
</reference>
<name>A0A0R2DGH1_9LACO</name>
<dbReference type="AlphaFoldDB" id="A0A0R2DGH1"/>
<evidence type="ECO:0000256" key="1">
    <source>
        <dbReference type="SAM" id="SignalP"/>
    </source>
</evidence>
<evidence type="ECO:0000313" key="3">
    <source>
        <dbReference type="Proteomes" id="UP000051589"/>
    </source>
</evidence>
<accession>A0A0R2DGH1</accession>
<organism evidence="2 3">
    <name type="scientific">Levilactobacillus senmaizukei DSM 21775 = NBRC 103853</name>
    <dbReference type="NCBI Taxonomy" id="1423803"/>
    <lineage>
        <taxon>Bacteria</taxon>
        <taxon>Bacillati</taxon>
        <taxon>Bacillota</taxon>
        <taxon>Bacilli</taxon>
        <taxon>Lactobacillales</taxon>
        <taxon>Lactobacillaceae</taxon>
        <taxon>Levilactobacillus</taxon>
    </lineage>
</organism>
<keyword evidence="1" id="KW-0732">Signal</keyword>